<evidence type="ECO:0000256" key="1">
    <source>
        <dbReference type="SAM" id="MobiDB-lite"/>
    </source>
</evidence>
<keyword evidence="2" id="KW-0472">Membrane</keyword>
<feature type="region of interest" description="Disordered" evidence="1">
    <location>
        <begin position="577"/>
        <end position="616"/>
    </location>
</feature>
<feature type="region of interest" description="Disordered" evidence="1">
    <location>
        <begin position="629"/>
        <end position="726"/>
    </location>
</feature>
<feature type="compositionally biased region" description="Basic and acidic residues" evidence="1">
    <location>
        <begin position="518"/>
        <end position="548"/>
    </location>
</feature>
<evidence type="ECO:0000313" key="3">
    <source>
        <dbReference type="EMBL" id="MBW8270121.1"/>
    </source>
</evidence>
<dbReference type="RefSeq" id="WP_220117869.1">
    <property type="nucleotide sequence ID" value="NZ_JAHZUY010000031.1"/>
</dbReference>
<reference evidence="3 4" key="1">
    <citation type="submission" date="2021-08" db="EMBL/GenBank/DDBJ databases">
        <title>Caldovatus sediminis gen. nov., sp. nov., a moderately thermophilic bacterium isolated from a hot spring.</title>
        <authorList>
            <person name="Hu C.-J."/>
            <person name="Li W.-J."/>
            <person name="Xian W.-D."/>
        </authorList>
    </citation>
    <scope>NUCLEOTIDE SEQUENCE [LARGE SCALE GENOMIC DNA]</scope>
    <source>
        <strain evidence="3 4">SYSU G05006</strain>
    </source>
</reference>
<feature type="compositionally biased region" description="Basic and acidic residues" evidence="1">
    <location>
        <begin position="759"/>
        <end position="787"/>
    </location>
</feature>
<feature type="compositionally biased region" description="Basic and acidic residues" evidence="1">
    <location>
        <begin position="658"/>
        <end position="686"/>
    </location>
</feature>
<feature type="transmembrane region" description="Helical" evidence="2">
    <location>
        <begin position="161"/>
        <end position="178"/>
    </location>
</feature>
<evidence type="ECO:0000313" key="4">
    <source>
        <dbReference type="Proteomes" id="UP001519924"/>
    </source>
</evidence>
<protein>
    <submittedName>
        <fullName evidence="3">DUF4175 domain-containing protein</fullName>
    </submittedName>
</protein>
<feature type="compositionally biased region" description="Basic and acidic residues" evidence="1">
    <location>
        <begin position="712"/>
        <end position="726"/>
    </location>
</feature>
<dbReference type="EMBL" id="JAHZUY010000031">
    <property type="protein sequence ID" value="MBW8270121.1"/>
    <property type="molecule type" value="Genomic_DNA"/>
</dbReference>
<feature type="region of interest" description="Disordered" evidence="1">
    <location>
        <begin position="757"/>
        <end position="862"/>
    </location>
</feature>
<dbReference type="Proteomes" id="UP001519924">
    <property type="component" value="Unassembled WGS sequence"/>
</dbReference>
<name>A0ABS7F3D4_9PROT</name>
<dbReference type="InterPro" id="IPR012683">
    <property type="entry name" value="CHP02302_TM"/>
</dbReference>
<sequence>MTAPASATPPGAPDLRRRLARRRRLALAALWWEALWPALWPPLGVLGLGLVVALTGWLSLLPGPWHLGALLLFLGALGGAAWRGFRGFRAPDAAQAERRLERQSGLRHRPLAALADRPAGGAGDPAALALWRAHQARAAAALRGLRVGPPRPGLAARDPRALRAALLLALLAAVAIAGEEAPERLRRAVAPSLAAKAPPPPALRLEAWITPPGYTGAPPVFLDPAGGAATVPAGSRLQVALSGGPAGGGVPELVRDAGAAEPFHALDAGRSSFAAETTLDSGGRIGVRRDGRLVAAWSLAVQADAPPRAAFPEPPGRARRGLGLRIPWQAEDDWGVVALRAELRLRARPEAPPHVIGLALPGASVKEARGAVAPDLSAHPWAGLEVELRLVARDGAGQEGASETARATVPERSFNHPVARELIALRKGLSLDPTARGPARDGLDRITAAPERFEDDAATFLTLRAARHRLARDTRPEAVDEVQAILWEVALALEEGRADRTARALAQAREALRQALEQAERERREAEERARRGEPETEEQRRADQERRAELDRRIQALREAIRRHLEALAERLQRENDEALPFDPQQRLMDQRDMDRRTERMRDAAREGRTEEVERELAELEEMLRALEEGRVSGQQDPNRQRQRQRGRQQMGVVQDLVRREAEMLDRSERRTEAEEERRAQERRANPFSPRLSPQPYGRQQPQRPSSPQAEAERQAEQAEAQRDARIQRALRRALGELMQQFGDLTGEVPESLGRADQAMREADEALRAGRDARPHQQRAIRELQEGGRQMAQQMQRQFGMSLEGDEDGEAQDMAGDNLPGGEGRDQARQQGPGRDPLGRRTREGPGGLDEGSDIRVPDEAELLRARRIQEELRRRGAQKERPPTELEYIDRLLKQF</sequence>
<dbReference type="Pfam" id="PF13779">
    <property type="entry name" value="DUF4175"/>
    <property type="match status" value="1"/>
</dbReference>
<accession>A0ABS7F3D4</accession>
<feature type="compositionally biased region" description="Basic and acidic residues" evidence="1">
    <location>
        <begin position="590"/>
        <end position="616"/>
    </location>
</feature>
<comment type="caution">
    <text evidence="3">The sequence shown here is derived from an EMBL/GenBank/DDBJ whole genome shotgun (WGS) entry which is preliminary data.</text>
</comment>
<feature type="compositionally biased region" description="Low complexity" evidence="1">
    <location>
        <begin position="695"/>
        <end position="711"/>
    </location>
</feature>
<feature type="transmembrane region" description="Helical" evidence="2">
    <location>
        <begin position="25"/>
        <end position="58"/>
    </location>
</feature>
<evidence type="ECO:0000256" key="2">
    <source>
        <dbReference type="SAM" id="Phobius"/>
    </source>
</evidence>
<feature type="compositionally biased region" description="Low complexity" evidence="1">
    <location>
        <begin position="788"/>
        <end position="802"/>
    </location>
</feature>
<keyword evidence="4" id="KW-1185">Reference proteome</keyword>
<feature type="region of interest" description="Disordered" evidence="1">
    <location>
        <begin position="516"/>
        <end position="548"/>
    </location>
</feature>
<organism evidence="3 4">
    <name type="scientific">Caldovatus aquaticus</name>
    <dbReference type="NCBI Taxonomy" id="2865671"/>
    <lineage>
        <taxon>Bacteria</taxon>
        <taxon>Pseudomonadati</taxon>
        <taxon>Pseudomonadota</taxon>
        <taxon>Alphaproteobacteria</taxon>
        <taxon>Acetobacterales</taxon>
        <taxon>Roseomonadaceae</taxon>
        <taxon>Caldovatus</taxon>
    </lineage>
</organism>
<gene>
    <name evidence="3" type="ORF">K1J50_11555</name>
</gene>
<keyword evidence="2" id="KW-0812">Transmembrane</keyword>
<proteinExistence type="predicted"/>
<keyword evidence="2" id="KW-1133">Transmembrane helix</keyword>
<feature type="transmembrane region" description="Helical" evidence="2">
    <location>
        <begin position="64"/>
        <end position="82"/>
    </location>
</feature>